<reference evidence="2 3" key="1">
    <citation type="journal article" date="2020" name="Microb. Ecol.">
        <title>Ecogenomics of the Marine Benthic Filamentous Cyanobacterium Adonisia.</title>
        <authorList>
            <person name="Walter J.M."/>
            <person name="Coutinho F.H."/>
            <person name="Leomil L."/>
            <person name="Hargreaves P.I."/>
            <person name="Campeao M.E."/>
            <person name="Vieira V.V."/>
            <person name="Silva B.S."/>
            <person name="Fistarol G.O."/>
            <person name="Salomon P.S."/>
            <person name="Sawabe T."/>
            <person name="Mino S."/>
            <person name="Hosokawa M."/>
            <person name="Miyashita H."/>
            <person name="Maruyama F."/>
            <person name="van Verk M.C."/>
            <person name="Dutilh B.E."/>
            <person name="Thompson C.C."/>
            <person name="Thompson F.L."/>
        </authorList>
    </citation>
    <scope>NUCLEOTIDE SEQUENCE [LARGE SCALE GENOMIC DNA]</scope>
    <source>
        <strain evidence="2 3">CCMR0081</strain>
    </source>
</reference>
<dbReference type="Gene3D" id="1.10.260.40">
    <property type="entry name" value="lambda repressor-like DNA-binding domains"/>
    <property type="match status" value="1"/>
</dbReference>
<evidence type="ECO:0000313" key="3">
    <source>
        <dbReference type="Proteomes" id="UP000481033"/>
    </source>
</evidence>
<name>A0A6M0RNH0_9CYAN</name>
<dbReference type="GO" id="GO:0003677">
    <property type="term" value="F:DNA binding"/>
    <property type="evidence" value="ECO:0007669"/>
    <property type="project" value="InterPro"/>
</dbReference>
<evidence type="ECO:0000313" key="2">
    <source>
        <dbReference type="EMBL" id="NEZ57716.1"/>
    </source>
</evidence>
<comment type="caution">
    <text evidence="2">The sequence shown here is derived from an EMBL/GenBank/DDBJ whole genome shotgun (WGS) entry which is preliminary data.</text>
</comment>
<dbReference type="InterPro" id="IPR001387">
    <property type="entry name" value="Cro/C1-type_HTH"/>
</dbReference>
<feature type="domain" description="HTH cro/C1-type" evidence="1">
    <location>
        <begin position="15"/>
        <end position="77"/>
    </location>
</feature>
<evidence type="ECO:0000259" key="1">
    <source>
        <dbReference type="SMART" id="SM00530"/>
    </source>
</evidence>
<dbReference type="SUPFAM" id="SSF47413">
    <property type="entry name" value="lambda repressor-like DNA-binding domains"/>
    <property type="match status" value="1"/>
</dbReference>
<dbReference type="EMBL" id="QXHD01000004">
    <property type="protein sequence ID" value="NEZ57716.1"/>
    <property type="molecule type" value="Genomic_DNA"/>
</dbReference>
<protein>
    <submittedName>
        <fullName evidence="2">XRE family transcriptional regulator</fullName>
    </submittedName>
</protein>
<gene>
    <name evidence="2" type="ORF">DXZ20_19035</name>
</gene>
<organism evidence="2 3">
    <name type="scientific">Adonisia turfae CCMR0081</name>
    <dbReference type="NCBI Taxonomy" id="2292702"/>
    <lineage>
        <taxon>Bacteria</taxon>
        <taxon>Bacillati</taxon>
        <taxon>Cyanobacteriota</taxon>
        <taxon>Adonisia</taxon>
        <taxon>Adonisia turfae</taxon>
    </lineage>
</organism>
<dbReference type="Proteomes" id="UP000481033">
    <property type="component" value="Unassembled WGS sequence"/>
</dbReference>
<accession>A0A6M0RNH0</accession>
<proteinExistence type="predicted"/>
<dbReference type="AlphaFoldDB" id="A0A6M0RNH0"/>
<keyword evidence="3" id="KW-1185">Reference proteome</keyword>
<sequence>MKVRKDVDFPGLGAKIKKAREKLQDEALGRLSVNKIATDAGMTSANWYKIESEETKVLPLETLRQIEKVLGANFGVSFEDSGTGG</sequence>
<dbReference type="SMART" id="SM00530">
    <property type="entry name" value="HTH_XRE"/>
    <property type="match status" value="1"/>
</dbReference>
<dbReference type="InterPro" id="IPR010982">
    <property type="entry name" value="Lambda_DNA-bd_dom_sf"/>
</dbReference>